<keyword evidence="1" id="KW-0472">Membrane</keyword>
<organism evidence="3 4">
    <name type="scientific">Rhizobium etli</name>
    <dbReference type="NCBI Taxonomy" id="29449"/>
    <lineage>
        <taxon>Bacteria</taxon>
        <taxon>Pseudomonadati</taxon>
        <taxon>Pseudomonadota</taxon>
        <taxon>Alphaproteobacteria</taxon>
        <taxon>Hyphomicrobiales</taxon>
        <taxon>Rhizobiaceae</taxon>
        <taxon>Rhizobium/Agrobacterium group</taxon>
        <taxon>Rhizobium</taxon>
    </lineage>
</organism>
<evidence type="ECO:0000259" key="2">
    <source>
        <dbReference type="Pfam" id="PF01757"/>
    </source>
</evidence>
<evidence type="ECO:0000313" key="3">
    <source>
        <dbReference type="EMBL" id="ARQ13456.1"/>
    </source>
</evidence>
<dbReference type="EMBL" id="CP020910">
    <property type="protein sequence ID" value="ARQ13456.1"/>
    <property type="molecule type" value="Genomic_DNA"/>
</dbReference>
<dbReference type="InterPro" id="IPR050879">
    <property type="entry name" value="Acyltransferase_3"/>
</dbReference>
<protein>
    <submittedName>
        <fullName evidence="3">Acyltransferase 3 family protein</fullName>
    </submittedName>
</protein>
<feature type="transmembrane region" description="Helical" evidence="1">
    <location>
        <begin position="83"/>
        <end position="103"/>
    </location>
</feature>
<feature type="transmembrane region" description="Helical" evidence="1">
    <location>
        <begin position="124"/>
        <end position="146"/>
    </location>
</feature>
<dbReference type="PANTHER" id="PTHR23028">
    <property type="entry name" value="ACETYLTRANSFERASE"/>
    <property type="match status" value="1"/>
</dbReference>
<gene>
    <name evidence="3" type="ORF">NXC12_PD00364</name>
</gene>
<dbReference type="AlphaFoldDB" id="A0AAN1BN26"/>
<feature type="transmembrane region" description="Helical" evidence="1">
    <location>
        <begin position="329"/>
        <end position="348"/>
    </location>
</feature>
<dbReference type="PANTHER" id="PTHR23028:SF134">
    <property type="entry name" value="PUTATIVE (AFU_ORTHOLOGUE AFUA_4G08520)-RELATED"/>
    <property type="match status" value="1"/>
</dbReference>
<evidence type="ECO:0000313" key="4">
    <source>
        <dbReference type="Proteomes" id="UP000194159"/>
    </source>
</evidence>
<name>A0AAN1BN26_RHIET</name>
<feature type="transmembrane region" description="Helical" evidence="1">
    <location>
        <begin position="360"/>
        <end position="381"/>
    </location>
</feature>
<keyword evidence="3" id="KW-0808">Transferase</keyword>
<feature type="domain" description="Acyltransferase 3" evidence="2">
    <location>
        <begin position="57"/>
        <end position="378"/>
    </location>
</feature>
<dbReference type="GO" id="GO:0016747">
    <property type="term" value="F:acyltransferase activity, transferring groups other than amino-acyl groups"/>
    <property type="evidence" value="ECO:0007669"/>
    <property type="project" value="InterPro"/>
</dbReference>
<evidence type="ECO:0000256" key="1">
    <source>
        <dbReference type="SAM" id="Phobius"/>
    </source>
</evidence>
<keyword evidence="3" id="KW-0614">Plasmid</keyword>
<feature type="transmembrane region" description="Helical" evidence="1">
    <location>
        <begin position="212"/>
        <end position="233"/>
    </location>
</feature>
<feature type="transmembrane region" description="Helical" evidence="1">
    <location>
        <begin position="245"/>
        <end position="263"/>
    </location>
</feature>
<feature type="transmembrane region" description="Helical" evidence="1">
    <location>
        <begin position="275"/>
        <end position="294"/>
    </location>
</feature>
<dbReference type="Pfam" id="PF01757">
    <property type="entry name" value="Acyl_transf_3"/>
    <property type="match status" value="1"/>
</dbReference>
<keyword evidence="1" id="KW-0812">Transmembrane</keyword>
<proteinExistence type="predicted"/>
<dbReference type="InterPro" id="IPR002656">
    <property type="entry name" value="Acyl_transf_3_dom"/>
</dbReference>
<dbReference type="Proteomes" id="UP000194159">
    <property type="component" value="Plasmid pRetNXC12d"/>
</dbReference>
<feature type="transmembrane region" description="Helical" evidence="1">
    <location>
        <begin position="300"/>
        <end position="317"/>
    </location>
</feature>
<geneLocation type="plasmid" evidence="4">
    <name>pretnxc12d</name>
</geneLocation>
<keyword evidence="3" id="KW-0012">Acyltransferase</keyword>
<accession>A0AAN1BN26</accession>
<reference evidence="3 4" key="1">
    <citation type="submission" date="2017-04" db="EMBL/GenBank/DDBJ databases">
        <title>Complete genome sequences of Rhizobium genomic linages associated to common bean (phaseolus vulgaris).</title>
        <authorList>
            <person name="Santamaria R.I."/>
            <person name="Bustos P."/>
            <person name="Perez-Carrascal O."/>
            <person name="Martinez-Flores I."/>
            <person name="Juarez S."/>
            <person name="Lozano L."/>
            <person name="Miranda F."/>
            <person name="Vinuesa P."/>
            <person name="Martinez-Romero E."/>
            <person name="Cevallos M.A."/>
            <person name="Romero D."/>
            <person name="Davila G."/>
            <person name="Gonzalez V."/>
        </authorList>
    </citation>
    <scope>NUCLEOTIDE SEQUENCE [LARGE SCALE GENOMIC DNA]</scope>
    <source>
        <strain evidence="3 4">NXC12</strain>
        <plasmid evidence="4">pretnxc12d</plasmid>
    </source>
</reference>
<keyword evidence="1" id="KW-1133">Transmembrane helix</keyword>
<feature type="transmembrane region" description="Helical" evidence="1">
    <location>
        <begin position="187"/>
        <end position="205"/>
    </location>
</feature>
<sequence>MISWSTAANCSRLEFHSQTAFSRKRRIIDKMTDLERGYSSPAIHSADTSINGRSRYYTLDAMRGFAAICVVATHFQERYAPSAYLAVDFFFVLSGFIIADIYGRRLSHGLPFQSFMKARIKRLYPLYLIGVLVGLTQIILLTSWGLRVQSDIDLLVSTATNTFFLPSPMYFLQAHPMQGMFPINGPAWSMFWELLVNIVFALWLFRLPVRALCGVAVVSAAFLVLVGANYGMLNIGWEWPSAVGGLPRVMFSFTAGVVICRLFNGVSAWRRGWAAMAPCLLLLICIAAPVPFALRPYYDLVFAIALAPLIVTLGLVLEMPAKAERLATWIGYISYPVYILHRGVIGVFKPFAGSIGLNGPFAFLALLGAVTCFAYMTARLVDRATAIRARRAVSR</sequence>